<evidence type="ECO:0000313" key="1">
    <source>
        <dbReference type="EMBL" id="PAY21884.1"/>
    </source>
</evidence>
<dbReference type="Proteomes" id="UP000218810">
    <property type="component" value="Unassembled WGS sequence"/>
</dbReference>
<proteinExistence type="predicted"/>
<keyword evidence="2" id="KW-1185">Reference proteome</keyword>
<protein>
    <submittedName>
        <fullName evidence="1">Uncharacterized protein</fullName>
    </submittedName>
</protein>
<dbReference type="EMBL" id="NTGA01000037">
    <property type="protein sequence ID" value="PAY21884.1"/>
    <property type="molecule type" value="Genomic_DNA"/>
</dbReference>
<reference evidence="2" key="1">
    <citation type="submission" date="2017-09" db="EMBL/GenBank/DDBJ databases">
        <authorList>
            <person name="Zhang Y."/>
            <person name="Huang X."/>
            <person name="Liu J."/>
            <person name="Lu L."/>
            <person name="Peng K."/>
        </authorList>
    </citation>
    <scope>NUCLEOTIDE SEQUENCE [LARGE SCALE GENOMIC DNA]</scope>
    <source>
        <strain evidence="2">S-XJ-1</strain>
    </source>
</reference>
<gene>
    <name evidence="1" type="ORF">CEY15_16450</name>
</gene>
<sequence length="286" mass="32398">MTDTVERMLPLYQGVMIAHYDHRAADVIRSETALKRQNQPRYLSDAEKADPKRFPIPMYWVREELVDSSEPWRLAFCDVTSATNERTLVPAAIPAYGSNHKVPLIRVTAPNLDRLALLAVMSSIAFDYLVRQKLGGTSMTYFYLRQIPTPSPTYLQQTCPFKQTSSWTAWLAAKAIYLVSTSEDIRDDLAEGGADADIFRWDPKARRAVRAEMDAACFHLYGVDRDDVDYIMETFPIVKRKDVAEFGDFRTRRMILEVYDAMADAIRTGIPYSSPFDAAGEVSADA</sequence>
<dbReference type="OrthoDB" id="4280289at2"/>
<comment type="caution">
    <text evidence="1">The sequence shown here is derived from an EMBL/GenBank/DDBJ whole genome shotgun (WGS) entry which is preliminary data.</text>
</comment>
<name>A0A2A2WLP7_9ACTN</name>
<dbReference type="RefSeq" id="WP_095719334.1">
    <property type="nucleotide sequence ID" value="NZ_NTGA01000037.1"/>
</dbReference>
<evidence type="ECO:0000313" key="2">
    <source>
        <dbReference type="Proteomes" id="UP000218810"/>
    </source>
</evidence>
<dbReference type="AlphaFoldDB" id="A0A2A2WLP7"/>
<accession>A0A2A2WLP7</accession>
<organism evidence="1 2">
    <name type="scientific">Dietzia natronolimnaea</name>
    <dbReference type="NCBI Taxonomy" id="161920"/>
    <lineage>
        <taxon>Bacteria</taxon>
        <taxon>Bacillati</taxon>
        <taxon>Actinomycetota</taxon>
        <taxon>Actinomycetes</taxon>
        <taxon>Mycobacteriales</taxon>
        <taxon>Dietziaceae</taxon>
        <taxon>Dietzia</taxon>
    </lineage>
</organism>